<name>Q2LQF1_SYNAS</name>
<dbReference type="RefSeq" id="WP_011416123.1">
    <property type="nucleotide sequence ID" value="NC_007759.1"/>
</dbReference>
<dbReference type="KEGG" id="sat:SYN_02573"/>
<reference evidence="2 3" key="1">
    <citation type="journal article" date="2007" name="Proc. Natl. Acad. Sci. U.S.A.">
        <title>The genome of Syntrophus aciditrophicus: life at the thermodynamic limit of microbial growth.</title>
        <authorList>
            <person name="McInerney M.J."/>
            <person name="Rohlin L."/>
            <person name="Mouttaki H."/>
            <person name="Kim U."/>
            <person name="Krupp R.S."/>
            <person name="Rios-Hernandez L."/>
            <person name="Sieber J."/>
            <person name="Struchtemeyer C.G."/>
            <person name="Bhattacharyya A."/>
            <person name="Campbell J.W."/>
            <person name="Gunsalus R.P."/>
        </authorList>
    </citation>
    <scope>NUCLEOTIDE SEQUENCE [LARGE SCALE GENOMIC DNA]</scope>
    <source>
        <strain evidence="2 3">SB</strain>
    </source>
</reference>
<dbReference type="STRING" id="56780.SYN_02573"/>
<evidence type="ECO:0000313" key="2">
    <source>
        <dbReference type="EMBL" id="ABC76088.1"/>
    </source>
</evidence>
<organism evidence="2 3">
    <name type="scientific">Syntrophus aciditrophicus (strain SB)</name>
    <dbReference type="NCBI Taxonomy" id="56780"/>
    <lineage>
        <taxon>Bacteria</taxon>
        <taxon>Pseudomonadati</taxon>
        <taxon>Thermodesulfobacteriota</taxon>
        <taxon>Syntrophia</taxon>
        <taxon>Syntrophales</taxon>
        <taxon>Syntrophaceae</taxon>
        <taxon>Syntrophus</taxon>
    </lineage>
</organism>
<dbReference type="InParanoid" id="Q2LQF1"/>
<evidence type="ECO:0000313" key="3">
    <source>
        <dbReference type="Proteomes" id="UP000001933"/>
    </source>
</evidence>
<protein>
    <submittedName>
        <fullName evidence="2">Hypothetical cytosolic protein</fullName>
    </submittedName>
</protein>
<dbReference type="AlphaFoldDB" id="Q2LQF1"/>
<dbReference type="OrthoDB" id="9764216at2"/>
<accession>Q2LQF1</accession>
<feature type="region of interest" description="Disordered" evidence="1">
    <location>
        <begin position="131"/>
        <end position="158"/>
    </location>
</feature>
<proteinExistence type="predicted"/>
<dbReference type="EMBL" id="CP000252">
    <property type="protein sequence ID" value="ABC76088.1"/>
    <property type="molecule type" value="Genomic_DNA"/>
</dbReference>
<sequence>MFIQFFYTLREKGIPVSPTSFLRLQKALSMGLVTSLEDFYMTARSILIKSERYFDLYDQIFAFHFKGVALTEPDIAELTDVVRAMLEDWLKNPEDLARALGIDEKEFKKMTPEELVQYFLDRLKDQKEEHHGGHKWIGTRGTSPVGHSGYHPGGMRVGGRSRNKSAIKVAMERRYKDYSLDGPLTEHQMGEALKRLRQMVPEGPKDIVNVEKTIYETMRNAGEIEIVHDRRMTDRLKVILMIDNGGWSMEPYIDVVQTLFNYARSQFKDLKIYYFHNTVYDVVWQDPQRYYKPEFIEDFARKDPETRLIMVGDASMAPSELMHLHGGIYFHDRSSTPSIERLKLLTRTFRHSVWLNPQPDWEWRHTWTIGIIQDVFPMFELTLDGLEKAVKHLVSRN</sequence>
<keyword evidence="3" id="KW-1185">Reference proteome</keyword>
<dbReference type="PANTHER" id="PTHR39338">
    <property type="entry name" value="BLL5662 PROTEIN-RELATED"/>
    <property type="match status" value="1"/>
</dbReference>
<gene>
    <name evidence="2" type="ORF">SYN_02573</name>
</gene>
<dbReference type="HOGENOM" id="CLU_059555_0_0_7"/>
<dbReference type="Proteomes" id="UP000001933">
    <property type="component" value="Chromosome"/>
</dbReference>
<dbReference type="eggNOG" id="COG3825">
    <property type="taxonomic scope" value="Bacteria"/>
</dbReference>
<dbReference type="PANTHER" id="PTHR39338:SF7">
    <property type="entry name" value="BLL6692 PROTEIN"/>
    <property type="match status" value="1"/>
</dbReference>
<evidence type="ECO:0000256" key="1">
    <source>
        <dbReference type="SAM" id="MobiDB-lite"/>
    </source>
</evidence>